<dbReference type="EMBL" id="RYUH01000010">
    <property type="protein sequence ID" value="RYQ10443.1"/>
    <property type="molecule type" value="Genomic_DNA"/>
</dbReference>
<dbReference type="RefSeq" id="WP_129897588.1">
    <property type="nucleotide sequence ID" value="NZ_RYUH01000010.1"/>
</dbReference>
<protein>
    <submittedName>
        <fullName evidence="2">Uncharacterized protein</fullName>
    </submittedName>
</protein>
<sequence length="173" mass="19282">MKCCICNTEITSPWSGRKPKYCSKRCRDKAYYLRKKMGAKAESPCPRRKKPAPAPPAPHDEKPLVDGDGGDRFEYTGRDISSNRRHTWDAAALERDLDEPIETTLRRSKAKLQQVIDDPDTPPGAISSLTKMLIEVSEKLEAAKKDQPSGLDLLAAEPATHTESEERHGAQII</sequence>
<name>A0A4Q5A2J1_9BIFI</name>
<evidence type="ECO:0000256" key="1">
    <source>
        <dbReference type="SAM" id="MobiDB-lite"/>
    </source>
</evidence>
<comment type="caution">
    <text evidence="2">The sequence shown here is derived from an EMBL/GenBank/DDBJ whole genome shotgun (WGS) entry which is preliminary data.</text>
</comment>
<gene>
    <name evidence="2" type="ORF">PG2093B_1026</name>
</gene>
<evidence type="ECO:0000313" key="2">
    <source>
        <dbReference type="EMBL" id="RYQ10443.1"/>
    </source>
</evidence>
<organism evidence="2 3">
    <name type="scientific">Bifidobacterium pseudolongum subsp. globosum</name>
    <dbReference type="NCBI Taxonomy" id="1690"/>
    <lineage>
        <taxon>Bacteria</taxon>
        <taxon>Bacillati</taxon>
        <taxon>Actinomycetota</taxon>
        <taxon>Actinomycetes</taxon>
        <taxon>Bifidobacteriales</taxon>
        <taxon>Bifidobacteriaceae</taxon>
        <taxon>Bifidobacterium</taxon>
    </lineage>
</organism>
<dbReference type="AlphaFoldDB" id="A0A4Q5A2J1"/>
<evidence type="ECO:0000313" key="3">
    <source>
        <dbReference type="Proteomes" id="UP000292568"/>
    </source>
</evidence>
<proteinExistence type="predicted"/>
<accession>A0A4Q5A2J1</accession>
<dbReference type="Proteomes" id="UP000292568">
    <property type="component" value="Unassembled WGS sequence"/>
</dbReference>
<feature type="compositionally biased region" description="Basic and acidic residues" evidence="1">
    <location>
        <begin position="58"/>
        <end position="77"/>
    </location>
</feature>
<reference evidence="2 3" key="1">
    <citation type="submission" date="2018-12" db="EMBL/GenBank/DDBJ databases">
        <title>Unveiling genomic diversity among members of the Bifidobacterium pseudolongum species, a widely distributed gut commensal of the animal kingdom.</title>
        <authorList>
            <person name="Lugli G.A."/>
            <person name="Duranti S."/>
            <person name="Albert K."/>
            <person name="Mancabelli L."/>
            <person name="Napoli S."/>
            <person name="Viappiani A."/>
            <person name="Anzalone R."/>
            <person name="Longhi G."/>
            <person name="Milani C."/>
            <person name="Turroni F."/>
            <person name="Alessandri G."/>
            <person name="Sela D.A."/>
            <person name="Van Sinderen D."/>
            <person name="Ventura M."/>
        </authorList>
    </citation>
    <scope>NUCLEOTIDE SEQUENCE [LARGE SCALE GENOMIC DNA]</scope>
    <source>
        <strain evidence="2 3">2093B</strain>
    </source>
</reference>
<feature type="region of interest" description="Disordered" evidence="1">
    <location>
        <begin position="37"/>
        <end position="81"/>
    </location>
</feature>